<protein>
    <submittedName>
        <fullName evidence="1">Uncharacterized protein</fullName>
    </submittedName>
</protein>
<organism evidence="1 2">
    <name type="scientific">Capsicum annuum</name>
    <name type="common">Capsicum pepper</name>
    <dbReference type="NCBI Taxonomy" id="4072"/>
    <lineage>
        <taxon>Eukaryota</taxon>
        <taxon>Viridiplantae</taxon>
        <taxon>Streptophyta</taxon>
        <taxon>Embryophyta</taxon>
        <taxon>Tracheophyta</taxon>
        <taxon>Spermatophyta</taxon>
        <taxon>Magnoliopsida</taxon>
        <taxon>eudicotyledons</taxon>
        <taxon>Gunneridae</taxon>
        <taxon>Pentapetalae</taxon>
        <taxon>asterids</taxon>
        <taxon>lamiids</taxon>
        <taxon>Solanales</taxon>
        <taxon>Solanaceae</taxon>
        <taxon>Solanoideae</taxon>
        <taxon>Capsiceae</taxon>
        <taxon>Capsicum</taxon>
    </lineage>
</organism>
<reference evidence="1 2" key="2">
    <citation type="journal article" date="2017" name="Genome Biol.">
        <title>New reference genome sequences of hot pepper reveal the massive evolution of plant disease-resistance genes by retroduplication.</title>
        <authorList>
            <person name="Kim S."/>
            <person name="Park J."/>
            <person name="Yeom S.I."/>
            <person name="Kim Y.M."/>
            <person name="Seo E."/>
            <person name="Kim K.T."/>
            <person name="Kim M.S."/>
            <person name="Lee J.M."/>
            <person name="Cheong K."/>
            <person name="Shin H.S."/>
            <person name="Kim S.B."/>
            <person name="Han K."/>
            <person name="Lee J."/>
            <person name="Park M."/>
            <person name="Lee H.A."/>
            <person name="Lee H.Y."/>
            <person name="Lee Y."/>
            <person name="Oh S."/>
            <person name="Lee J.H."/>
            <person name="Choi E."/>
            <person name="Choi E."/>
            <person name="Lee S.E."/>
            <person name="Jeon J."/>
            <person name="Kim H."/>
            <person name="Choi G."/>
            <person name="Song H."/>
            <person name="Lee J."/>
            <person name="Lee S.C."/>
            <person name="Kwon J.K."/>
            <person name="Lee H.Y."/>
            <person name="Koo N."/>
            <person name="Hong Y."/>
            <person name="Kim R.W."/>
            <person name="Kang W.H."/>
            <person name="Huh J.H."/>
            <person name="Kang B.C."/>
            <person name="Yang T.J."/>
            <person name="Lee Y.H."/>
            <person name="Bennetzen J.L."/>
            <person name="Choi D."/>
        </authorList>
    </citation>
    <scope>NUCLEOTIDE SEQUENCE [LARGE SCALE GENOMIC DNA]</scope>
    <source>
        <strain evidence="2">cv. CM334</strain>
    </source>
</reference>
<reference evidence="1 2" key="1">
    <citation type="journal article" date="2014" name="Nat. Genet.">
        <title>Genome sequence of the hot pepper provides insights into the evolution of pungency in Capsicum species.</title>
        <authorList>
            <person name="Kim S."/>
            <person name="Park M."/>
            <person name="Yeom S.I."/>
            <person name="Kim Y.M."/>
            <person name="Lee J.M."/>
            <person name="Lee H.A."/>
            <person name="Seo E."/>
            <person name="Choi J."/>
            <person name="Cheong K."/>
            <person name="Kim K.T."/>
            <person name="Jung K."/>
            <person name="Lee G.W."/>
            <person name="Oh S.K."/>
            <person name="Bae C."/>
            <person name="Kim S.B."/>
            <person name="Lee H.Y."/>
            <person name="Kim S.Y."/>
            <person name="Kim M.S."/>
            <person name="Kang B.C."/>
            <person name="Jo Y.D."/>
            <person name="Yang H.B."/>
            <person name="Jeong H.J."/>
            <person name="Kang W.H."/>
            <person name="Kwon J.K."/>
            <person name="Shin C."/>
            <person name="Lim J.Y."/>
            <person name="Park J.H."/>
            <person name="Huh J.H."/>
            <person name="Kim J.S."/>
            <person name="Kim B.D."/>
            <person name="Cohen O."/>
            <person name="Paran I."/>
            <person name="Suh M.C."/>
            <person name="Lee S.B."/>
            <person name="Kim Y.K."/>
            <person name="Shin Y."/>
            <person name="Noh S.J."/>
            <person name="Park J."/>
            <person name="Seo Y.S."/>
            <person name="Kwon S.Y."/>
            <person name="Kim H.A."/>
            <person name="Park J.M."/>
            <person name="Kim H.J."/>
            <person name="Choi S.B."/>
            <person name="Bosland P.W."/>
            <person name="Reeves G."/>
            <person name="Jo S.H."/>
            <person name="Lee B.W."/>
            <person name="Cho H.T."/>
            <person name="Choi H.S."/>
            <person name="Lee M.S."/>
            <person name="Yu Y."/>
            <person name="Do Choi Y."/>
            <person name="Park B.S."/>
            <person name="van Deynze A."/>
            <person name="Ashrafi H."/>
            <person name="Hill T."/>
            <person name="Kim W.T."/>
            <person name="Pai H.S."/>
            <person name="Ahn H.K."/>
            <person name="Yeam I."/>
            <person name="Giovannoni J.J."/>
            <person name="Rose J.K."/>
            <person name="Sorensen I."/>
            <person name="Lee S.J."/>
            <person name="Kim R.W."/>
            <person name="Choi I.Y."/>
            <person name="Choi B.S."/>
            <person name="Lim J.S."/>
            <person name="Lee Y.H."/>
            <person name="Choi D."/>
        </authorList>
    </citation>
    <scope>NUCLEOTIDE SEQUENCE [LARGE SCALE GENOMIC DNA]</scope>
    <source>
        <strain evidence="2">cv. CM334</strain>
    </source>
</reference>
<keyword evidence="2" id="KW-1185">Reference proteome</keyword>
<dbReference type="Gramene" id="PHT83141">
    <property type="protein sequence ID" value="PHT83141"/>
    <property type="gene ID" value="T459_11584"/>
</dbReference>
<comment type="caution">
    <text evidence="1">The sequence shown here is derived from an EMBL/GenBank/DDBJ whole genome shotgun (WGS) entry which is preliminary data.</text>
</comment>
<accession>A0A2G2ZMG4</accession>
<dbReference type="EMBL" id="AYRZ02000004">
    <property type="protein sequence ID" value="PHT83141.1"/>
    <property type="molecule type" value="Genomic_DNA"/>
</dbReference>
<dbReference type="Proteomes" id="UP000222542">
    <property type="component" value="Unassembled WGS sequence"/>
</dbReference>
<dbReference type="AlphaFoldDB" id="A0A2G2ZMG4"/>
<name>A0A2G2ZMG4_CAPAN</name>
<gene>
    <name evidence="1" type="ORF">T459_11584</name>
</gene>
<evidence type="ECO:0000313" key="1">
    <source>
        <dbReference type="EMBL" id="PHT83141.1"/>
    </source>
</evidence>
<evidence type="ECO:0000313" key="2">
    <source>
        <dbReference type="Proteomes" id="UP000222542"/>
    </source>
</evidence>
<dbReference type="OMA" id="TYVIPRW"/>
<sequence length="171" mass="19647">MEQSTYVIPRWTRSPNRSPHKRYESEINESVTSDDIPFNNINPTKNFSFSGTSSTRTSIGSTEAPSLRVDSEIERSIETENYYEAPPHITVDPTSNINTTSNFGYDDVPLSRKLYHEGIYLTWKDLWVNVPDKKTGRRAILQGLTGYVYNLVKFWPLWVLRVVANPLFLIA</sequence>
<proteinExistence type="predicted"/>